<organism evidence="2 3">
    <name type="scientific">Phakopsora pachyrhizi</name>
    <name type="common">Asian soybean rust disease fungus</name>
    <dbReference type="NCBI Taxonomy" id="170000"/>
    <lineage>
        <taxon>Eukaryota</taxon>
        <taxon>Fungi</taxon>
        <taxon>Dikarya</taxon>
        <taxon>Basidiomycota</taxon>
        <taxon>Pucciniomycotina</taxon>
        <taxon>Pucciniomycetes</taxon>
        <taxon>Pucciniales</taxon>
        <taxon>Phakopsoraceae</taxon>
        <taxon>Phakopsora</taxon>
    </lineage>
</organism>
<comment type="caution">
    <text evidence="2">The sequence shown here is derived from an EMBL/GenBank/DDBJ whole genome shotgun (WGS) entry which is preliminary data.</text>
</comment>
<sequence>MRSVSLLEMKSIMKTPEMVVMSALEPSVRSLVIESPAMLQLLPSLDTRLLVGVTLGADDLRSCQLISALRIAPKYNPGGVCTRAYEEEPSEQGSSRSLPTDEETTRTTAEIYRMVTAEHFEMEAPECDEEKDYMDLRFMVLVDLSRWKKGDFEYQLFDWLGCW</sequence>
<name>A0AAV0B885_PHAPC</name>
<reference evidence="2" key="1">
    <citation type="submission" date="2022-06" db="EMBL/GenBank/DDBJ databases">
        <authorList>
            <consortium name="SYNGENTA / RWTH Aachen University"/>
        </authorList>
    </citation>
    <scope>NUCLEOTIDE SEQUENCE</scope>
</reference>
<proteinExistence type="predicted"/>
<protein>
    <submittedName>
        <fullName evidence="2">Uncharacterized protein</fullName>
    </submittedName>
</protein>
<evidence type="ECO:0000256" key="1">
    <source>
        <dbReference type="SAM" id="MobiDB-lite"/>
    </source>
</evidence>
<feature type="region of interest" description="Disordered" evidence="1">
    <location>
        <begin position="85"/>
        <end position="105"/>
    </location>
</feature>
<dbReference type="EMBL" id="CALTRL010003795">
    <property type="protein sequence ID" value="CAH7681996.1"/>
    <property type="molecule type" value="Genomic_DNA"/>
</dbReference>
<keyword evidence="3" id="KW-1185">Reference proteome</keyword>
<evidence type="ECO:0000313" key="3">
    <source>
        <dbReference type="Proteomes" id="UP001153365"/>
    </source>
</evidence>
<dbReference type="AlphaFoldDB" id="A0AAV0B885"/>
<evidence type="ECO:0000313" key="2">
    <source>
        <dbReference type="EMBL" id="CAH7681996.1"/>
    </source>
</evidence>
<accession>A0AAV0B885</accession>
<gene>
    <name evidence="2" type="ORF">PPACK8108_LOCUS14686</name>
</gene>
<dbReference type="Proteomes" id="UP001153365">
    <property type="component" value="Unassembled WGS sequence"/>
</dbReference>